<keyword evidence="2" id="KW-1185">Reference proteome</keyword>
<proteinExistence type="predicted"/>
<name>I7I9V4_BABMR</name>
<dbReference type="AlphaFoldDB" id="I7I9V4"/>
<sequence length="332" mass="39014">MNDILAAANVPNTRAEAFKHLWKMLVSSGESYNHKLLIPLLESLEKNRCDEIDFKSIYDPCGDDIEFPINFNLQKLKCVKGRPGMPYPERVLYRLAAKRIPKYQGITFDNNQIRWIAYWKNDAGKQTQRHFPVYKFGFLKGLEMAIDFREMQNNIINVCNKEKVPISKMIESEIPSSLELNDITPKLYSTCSISVDKTAEFKAKKQKRSRQNHLYINDNYAQFAQFYVKNLEDRIFDFKNIPKYSYLEKSNLHKTQFPNYQYSRDINPMYPFELTSKYMEYARQHCQESIKIHDCELSSFTSTKLNNLEYCFCNCIANGAVCSENLLNFMKN</sequence>
<reference evidence="1 2" key="2">
    <citation type="journal article" date="2013" name="PLoS ONE">
        <title>Whole genome mapping and re-organization of the nuclear and mitochondrial genomes of Babesia microti isolates.</title>
        <authorList>
            <person name="Cornillot E."/>
            <person name="Dassouli A."/>
            <person name="Garg A."/>
            <person name="Pachikara N."/>
            <person name="Randazzo S."/>
            <person name="Depoix D."/>
            <person name="Carcy B."/>
            <person name="Delbecq S."/>
            <person name="Frutos R."/>
            <person name="Silva J.C."/>
            <person name="Sutton R."/>
            <person name="Krause P.J."/>
            <person name="Mamoun C.B."/>
        </authorList>
    </citation>
    <scope>NUCLEOTIDE SEQUENCE [LARGE SCALE GENOMIC DNA]</scope>
    <source>
        <strain evidence="1 2">RI</strain>
    </source>
</reference>
<evidence type="ECO:0000313" key="1">
    <source>
        <dbReference type="EMBL" id="CCF75694.1"/>
    </source>
</evidence>
<evidence type="ECO:0000313" key="2">
    <source>
        <dbReference type="Proteomes" id="UP000002899"/>
    </source>
</evidence>
<dbReference type="Proteomes" id="UP000002899">
    <property type="component" value="Chromosome IV"/>
</dbReference>
<gene>
    <name evidence="1" type="ORF">BmR1_04g07520</name>
</gene>
<dbReference type="KEGG" id="bmic:BmR1_04g07520"/>
<reference evidence="1 2" key="1">
    <citation type="journal article" date="2012" name="Nucleic Acids Res.">
        <title>Sequencing of the smallest Apicomplexan genome from the human pathogen Babesia microti.</title>
        <authorList>
            <person name="Cornillot E."/>
            <person name="Hadj-Kaddour K."/>
            <person name="Dassouli A."/>
            <person name="Noel B."/>
            <person name="Ranwez V."/>
            <person name="Vacherie B."/>
            <person name="Augagneur Y."/>
            <person name="Bres V."/>
            <person name="Duclos A."/>
            <person name="Randazzo S."/>
            <person name="Carcy B."/>
            <person name="Debierre-Grockiego F."/>
            <person name="Delbecq S."/>
            <person name="Moubri-Menage K."/>
            <person name="Shams-Eldin H."/>
            <person name="Usmani-Brown S."/>
            <person name="Bringaud F."/>
            <person name="Wincker P."/>
            <person name="Vivares C.P."/>
            <person name="Schwarz R.T."/>
            <person name="Schetters T.P."/>
            <person name="Krause P.J."/>
            <person name="Gorenflot A."/>
            <person name="Berry V."/>
            <person name="Barbe V."/>
            <person name="Ben Mamoun C."/>
        </authorList>
    </citation>
    <scope>NUCLEOTIDE SEQUENCE [LARGE SCALE GENOMIC DNA]</scope>
    <source>
        <strain evidence="1 2">RI</strain>
    </source>
</reference>
<dbReference type="VEuPathDB" id="PiroplasmaDB:BmR1_04g07520"/>
<dbReference type="OrthoDB" id="387736at2759"/>
<dbReference type="Gene3D" id="1.20.5.2050">
    <property type="match status" value="1"/>
</dbReference>
<dbReference type="EMBL" id="LN871599">
    <property type="protein sequence ID" value="CCF75694.1"/>
    <property type="molecule type" value="Genomic_DNA"/>
</dbReference>
<accession>I7I9V4</accession>
<reference evidence="1 2" key="3">
    <citation type="journal article" date="2016" name="Sci. Rep.">
        <title>Genome-wide diversity and gene expression profiling of Babesia microti isolates identify polymorphic genes that mediate host-pathogen interactions.</title>
        <authorList>
            <person name="Silva J.C."/>
            <person name="Cornillot E."/>
            <person name="McCracken C."/>
            <person name="Usmani-Brown S."/>
            <person name="Dwivedi A."/>
            <person name="Ifeonu O.O."/>
            <person name="Crabtree J."/>
            <person name="Gotia H.T."/>
            <person name="Virji A.Z."/>
            <person name="Reynes C."/>
            <person name="Colinge J."/>
            <person name="Kumar V."/>
            <person name="Lawres L."/>
            <person name="Pazzi J.E."/>
            <person name="Pablo J.V."/>
            <person name="Hung C."/>
            <person name="Brancato J."/>
            <person name="Kumari P."/>
            <person name="Orvis J."/>
            <person name="Tretina K."/>
            <person name="Chibucos M."/>
            <person name="Ott S."/>
            <person name="Sadzewicz L."/>
            <person name="Sengamalay N."/>
            <person name="Shetty A.C."/>
            <person name="Su Q."/>
            <person name="Tallon L."/>
            <person name="Fraser C.M."/>
            <person name="Frutos R."/>
            <person name="Molina D.M."/>
            <person name="Krause P.J."/>
            <person name="Ben Mamoun C."/>
        </authorList>
    </citation>
    <scope>NUCLEOTIDE SEQUENCE [LARGE SCALE GENOMIC DNA]</scope>
    <source>
        <strain evidence="1 2">RI</strain>
    </source>
</reference>
<organism evidence="1 2">
    <name type="scientific">Babesia microti (strain RI)</name>
    <dbReference type="NCBI Taxonomy" id="1133968"/>
    <lineage>
        <taxon>Eukaryota</taxon>
        <taxon>Sar</taxon>
        <taxon>Alveolata</taxon>
        <taxon>Apicomplexa</taxon>
        <taxon>Aconoidasida</taxon>
        <taxon>Piroplasmida</taxon>
        <taxon>Babesiidae</taxon>
        <taxon>Babesia</taxon>
    </lineage>
</organism>
<dbReference type="RefSeq" id="XP_012650102.1">
    <property type="nucleotide sequence ID" value="XM_012794648.1"/>
</dbReference>
<dbReference type="GeneID" id="24426146"/>
<protein>
    <submittedName>
        <fullName evidence="1">Uncharacterized protein</fullName>
    </submittedName>
</protein>